<reference evidence="2 3" key="1">
    <citation type="submission" date="2019-02" db="EMBL/GenBank/DDBJ databases">
        <title>Genome sequencing of the rare red list fungi Hericium alpestre (H. flagellum).</title>
        <authorList>
            <person name="Buettner E."/>
            <person name="Kellner H."/>
        </authorList>
    </citation>
    <scope>NUCLEOTIDE SEQUENCE [LARGE SCALE GENOMIC DNA]</scope>
    <source>
        <strain evidence="2 3">DSM 108284</strain>
    </source>
</reference>
<dbReference type="PANTHER" id="PTHR37488:SF2">
    <property type="entry name" value="DUF1275 DOMAIN-CONTAINING PROTEIN"/>
    <property type="match status" value="1"/>
</dbReference>
<dbReference type="Pfam" id="PF06912">
    <property type="entry name" value="DUF1275"/>
    <property type="match status" value="1"/>
</dbReference>
<keyword evidence="1" id="KW-0472">Membrane</keyword>
<evidence type="ECO:0000313" key="3">
    <source>
        <dbReference type="Proteomes" id="UP000298061"/>
    </source>
</evidence>
<feature type="transmembrane region" description="Helical" evidence="1">
    <location>
        <begin position="67"/>
        <end position="87"/>
    </location>
</feature>
<feature type="non-terminal residue" evidence="2">
    <location>
        <position position="1"/>
    </location>
</feature>
<dbReference type="AlphaFoldDB" id="A0A4Y9ZG89"/>
<organism evidence="2 3">
    <name type="scientific">Hericium alpestre</name>
    <dbReference type="NCBI Taxonomy" id="135208"/>
    <lineage>
        <taxon>Eukaryota</taxon>
        <taxon>Fungi</taxon>
        <taxon>Dikarya</taxon>
        <taxon>Basidiomycota</taxon>
        <taxon>Agaricomycotina</taxon>
        <taxon>Agaricomycetes</taxon>
        <taxon>Russulales</taxon>
        <taxon>Hericiaceae</taxon>
        <taxon>Hericium</taxon>
    </lineage>
</organism>
<name>A0A4Y9ZG89_9AGAM</name>
<evidence type="ECO:0000313" key="2">
    <source>
        <dbReference type="EMBL" id="TFY73037.1"/>
    </source>
</evidence>
<protein>
    <submittedName>
        <fullName evidence="2">Uncharacterized protein</fullName>
    </submittedName>
</protein>
<dbReference type="InterPro" id="IPR010699">
    <property type="entry name" value="DUF1275"/>
</dbReference>
<evidence type="ECO:0000256" key="1">
    <source>
        <dbReference type="SAM" id="Phobius"/>
    </source>
</evidence>
<sequence>GIMGKRLNTQFATTIVLTTVWCELMADPMLFDLRRAVISRDLKLVAILALFLGGFVSRAILQAIGSPAALGIGTGMRVFIALAWLFVPAKKAGKK</sequence>
<accession>A0A4Y9ZG89</accession>
<keyword evidence="3" id="KW-1185">Reference proteome</keyword>
<dbReference type="STRING" id="135208.A0A4Y9ZG89"/>
<dbReference type="OrthoDB" id="5288586at2759"/>
<keyword evidence="1" id="KW-1133">Transmembrane helix</keyword>
<dbReference type="Proteomes" id="UP000298061">
    <property type="component" value="Unassembled WGS sequence"/>
</dbReference>
<gene>
    <name evidence="2" type="ORF">EWM64_g10975</name>
</gene>
<dbReference type="EMBL" id="SFCI01003422">
    <property type="protein sequence ID" value="TFY73037.1"/>
    <property type="molecule type" value="Genomic_DNA"/>
</dbReference>
<feature type="transmembrane region" description="Helical" evidence="1">
    <location>
        <begin position="42"/>
        <end position="61"/>
    </location>
</feature>
<comment type="caution">
    <text evidence="2">The sequence shown here is derived from an EMBL/GenBank/DDBJ whole genome shotgun (WGS) entry which is preliminary data.</text>
</comment>
<proteinExistence type="predicted"/>
<keyword evidence="1" id="KW-0812">Transmembrane</keyword>
<dbReference type="PANTHER" id="PTHR37488">
    <property type="entry name" value="DUF1275 DOMAIN-CONTAINING PROTEIN"/>
    <property type="match status" value="1"/>
</dbReference>